<feature type="transmembrane region" description="Helical" evidence="8">
    <location>
        <begin position="364"/>
        <end position="387"/>
    </location>
</feature>
<dbReference type="GO" id="GO:0010041">
    <property type="term" value="P:response to iron(III) ion"/>
    <property type="evidence" value="ECO:0007669"/>
    <property type="project" value="TreeGrafter"/>
</dbReference>
<dbReference type="EMBL" id="CP144374">
    <property type="protein sequence ID" value="XCH48663.1"/>
    <property type="molecule type" value="Genomic_DNA"/>
</dbReference>
<dbReference type="InterPro" id="IPR038731">
    <property type="entry name" value="RgtA/B/C-like"/>
</dbReference>
<feature type="transmembrane region" description="Helical" evidence="8">
    <location>
        <begin position="110"/>
        <end position="127"/>
    </location>
</feature>
<organism evidence="10">
    <name type="scientific">Thermodesulfovibrio obliviosus</name>
    <dbReference type="NCBI Taxonomy" id="3118332"/>
    <lineage>
        <taxon>Bacteria</taxon>
        <taxon>Pseudomonadati</taxon>
        <taxon>Nitrospirota</taxon>
        <taxon>Thermodesulfovibrionia</taxon>
        <taxon>Thermodesulfovibrionales</taxon>
        <taxon>Thermodesulfovibrionaceae</taxon>
        <taxon>Thermodesulfovibrio</taxon>
    </lineage>
</organism>
<dbReference type="PANTHER" id="PTHR33908">
    <property type="entry name" value="MANNOSYLTRANSFERASE YKCB-RELATED"/>
    <property type="match status" value="1"/>
</dbReference>
<evidence type="ECO:0000256" key="8">
    <source>
        <dbReference type="SAM" id="Phobius"/>
    </source>
</evidence>
<evidence type="ECO:0000256" key="6">
    <source>
        <dbReference type="ARBA" id="ARBA00022989"/>
    </source>
</evidence>
<evidence type="ECO:0000256" key="1">
    <source>
        <dbReference type="ARBA" id="ARBA00004651"/>
    </source>
</evidence>
<evidence type="ECO:0000256" key="7">
    <source>
        <dbReference type="ARBA" id="ARBA00023136"/>
    </source>
</evidence>
<keyword evidence="4" id="KW-0808">Transferase</keyword>
<feature type="transmembrane region" description="Helical" evidence="8">
    <location>
        <begin position="282"/>
        <end position="301"/>
    </location>
</feature>
<feature type="transmembrane region" description="Helical" evidence="8">
    <location>
        <begin position="61"/>
        <end position="77"/>
    </location>
</feature>
<proteinExistence type="predicted"/>
<protein>
    <submittedName>
        <fullName evidence="10">Glycosyltransferase family 39 protein</fullName>
    </submittedName>
</protein>
<feature type="transmembrane region" description="Helical" evidence="8">
    <location>
        <begin position="202"/>
        <end position="223"/>
    </location>
</feature>
<dbReference type="Pfam" id="PF13231">
    <property type="entry name" value="PMT_2"/>
    <property type="match status" value="1"/>
</dbReference>
<keyword evidence="3" id="KW-0328">Glycosyltransferase</keyword>
<dbReference type="AlphaFoldDB" id="A0AAU8H593"/>
<evidence type="ECO:0000259" key="9">
    <source>
        <dbReference type="Pfam" id="PF13231"/>
    </source>
</evidence>
<keyword evidence="2" id="KW-1003">Cell membrane</keyword>
<keyword evidence="7 8" id="KW-0472">Membrane</keyword>
<dbReference type="InterPro" id="IPR050297">
    <property type="entry name" value="LipidA_mod_glycosyltrf_83"/>
</dbReference>
<feature type="transmembrane region" description="Helical" evidence="8">
    <location>
        <begin position="333"/>
        <end position="352"/>
    </location>
</feature>
<feature type="transmembrane region" description="Helical" evidence="8">
    <location>
        <begin position="394"/>
        <end position="415"/>
    </location>
</feature>
<name>A0AAU8H593_9BACT</name>
<evidence type="ECO:0000256" key="2">
    <source>
        <dbReference type="ARBA" id="ARBA00022475"/>
    </source>
</evidence>
<evidence type="ECO:0000313" key="10">
    <source>
        <dbReference type="EMBL" id="XCH48663.1"/>
    </source>
</evidence>
<evidence type="ECO:0000256" key="5">
    <source>
        <dbReference type="ARBA" id="ARBA00022692"/>
    </source>
</evidence>
<comment type="subcellular location">
    <subcellularLocation>
        <location evidence="1">Cell membrane</location>
        <topology evidence="1">Multi-pass membrane protein</topology>
    </subcellularLocation>
</comment>
<dbReference type="KEGG" id="tob:V4D31_00575"/>
<evidence type="ECO:0000256" key="4">
    <source>
        <dbReference type="ARBA" id="ARBA00022679"/>
    </source>
</evidence>
<feature type="transmembrane region" description="Helical" evidence="8">
    <location>
        <begin position="157"/>
        <end position="190"/>
    </location>
</feature>
<feature type="transmembrane region" description="Helical" evidence="8">
    <location>
        <begin position="307"/>
        <end position="326"/>
    </location>
</feature>
<sequence length="514" mass="59415">MNKIVFKVLFAIILFISMFRLGSVTLFDVDEAVFAQATKEMLQSGNWITPKYNGEPRYDKPILFYWLMAFSYNIFGINEFAARFPSALSGFTLCIVLYFFLSILKDDKQAFYALVSFAFSLYYFVYTHAAVTDMVLTLFISLTLMCFYLSVHRNKNFIYGFYIFSALAFLTKGLIGIVFPLGIASVYLCIKKSFKGLKELYNFRAILLFLLISMPWYVAQILINGKEFIEQFFIKHHFMRYTGVISGHRGPIYYFVPVLIIGMFPWISFVIKAFKNLKKDSLVQFSLVWSGFIFLFFSFSTTKLPNYILPAVPAFSILISCGMIEIDKNFSKISYIFCVIFSILIAVLLVVAKTKVMNILPYFNMSWFTILILIMSLFTIISIYALLTRKKVFMLFAGLSFSLILATSIKVLPAINEYMQGTLYKYSIYAKQILQKNDILITYKINKPSISFYSDRKILKIDSEKELIEKIKDTLQQKLRIVVISQVKDVEFLKSTGLNMLKEDRDYAIFTLSG</sequence>
<feature type="domain" description="Glycosyltransferase RgtA/B/C/D-like" evidence="9">
    <location>
        <begin position="59"/>
        <end position="217"/>
    </location>
</feature>
<evidence type="ECO:0000256" key="3">
    <source>
        <dbReference type="ARBA" id="ARBA00022676"/>
    </source>
</evidence>
<reference evidence="10" key="1">
    <citation type="submission" date="2024-01" db="EMBL/GenBank/DDBJ databases">
        <title>The first autotrophic representatives of the genus Thermodesulfovibrio.</title>
        <authorList>
            <person name="Maltseva A.I."/>
            <person name="Elcheninov A.G."/>
            <person name="Kublanov I.V."/>
            <person name="Lebedinsky A.V."/>
            <person name="Frolov E.N."/>
        </authorList>
    </citation>
    <scope>NUCLEOTIDE SEQUENCE</scope>
    <source>
        <strain evidence="10">3462-1</strain>
    </source>
</reference>
<gene>
    <name evidence="10" type="ORF">V4D31_00575</name>
</gene>
<feature type="transmembrane region" description="Helical" evidence="8">
    <location>
        <begin position="84"/>
        <end position="104"/>
    </location>
</feature>
<feature type="transmembrane region" description="Helical" evidence="8">
    <location>
        <begin position="134"/>
        <end position="151"/>
    </location>
</feature>
<keyword evidence="5 8" id="KW-0812">Transmembrane</keyword>
<dbReference type="GO" id="GO:0016763">
    <property type="term" value="F:pentosyltransferase activity"/>
    <property type="evidence" value="ECO:0007669"/>
    <property type="project" value="TreeGrafter"/>
</dbReference>
<dbReference type="PANTHER" id="PTHR33908:SF3">
    <property type="entry name" value="UNDECAPRENYL PHOSPHATE-ALPHA-4-AMINO-4-DEOXY-L-ARABINOSE ARABINOSYL TRANSFERASE"/>
    <property type="match status" value="1"/>
</dbReference>
<feature type="transmembrane region" description="Helical" evidence="8">
    <location>
        <begin position="252"/>
        <end position="270"/>
    </location>
</feature>
<dbReference type="GO" id="GO:0009103">
    <property type="term" value="P:lipopolysaccharide biosynthetic process"/>
    <property type="evidence" value="ECO:0007669"/>
    <property type="project" value="UniProtKB-ARBA"/>
</dbReference>
<accession>A0AAU8H593</accession>
<keyword evidence="6 8" id="KW-1133">Transmembrane helix</keyword>
<dbReference type="RefSeq" id="WP_353686305.1">
    <property type="nucleotide sequence ID" value="NZ_CP144374.1"/>
</dbReference>
<dbReference type="GO" id="GO:0005886">
    <property type="term" value="C:plasma membrane"/>
    <property type="evidence" value="ECO:0007669"/>
    <property type="project" value="UniProtKB-SubCell"/>
</dbReference>